<evidence type="ECO:0000313" key="16">
    <source>
        <dbReference type="Proteomes" id="UP000009192"/>
    </source>
</evidence>
<evidence type="ECO:0000256" key="7">
    <source>
        <dbReference type="ARBA" id="ARBA00022824"/>
    </source>
</evidence>
<keyword evidence="9 15" id="KW-0560">Oxidoreductase</keyword>
<dbReference type="GO" id="GO:0004497">
    <property type="term" value="F:monooxygenase activity"/>
    <property type="evidence" value="ECO:0007669"/>
    <property type="project" value="UniProtKB-KW"/>
</dbReference>
<evidence type="ECO:0000256" key="14">
    <source>
        <dbReference type="SAM" id="Phobius"/>
    </source>
</evidence>
<evidence type="ECO:0000256" key="9">
    <source>
        <dbReference type="ARBA" id="ARBA00023002"/>
    </source>
</evidence>
<keyword evidence="6 13" id="KW-0479">Metal-binding</keyword>
<dbReference type="PRINTS" id="PR00385">
    <property type="entry name" value="P450"/>
</dbReference>
<evidence type="ECO:0000256" key="5">
    <source>
        <dbReference type="ARBA" id="ARBA00022617"/>
    </source>
</evidence>
<sequence>MLFLTIALLGVVLALLYSLYQNTYSYWERMGVPYEQPLPIIGNMKGIGSRLHFRDINQRIYDQFKGKTPFAGLYMFFKRVAFIIDLDLIKQLLIKDFNVFQDRGIFNNVRDEPLTGHLFTLEGDEWRSMRHKLTPVFTSGKMKHMFGIIVDVGRHLADTMDKEVAAASAEKGDVEIKELCARYTTDVIGSCAFGLECNSLADPFAEFRSKGRLIFENPRHPQIIQSFIFTNPNLARKMHLKVLRDDVANFFMTAVRSTVDHRIKNGIKRNDFLDQLIELRAENEEAARQGKGIDLSHGLTIEQMAAQAFVFFIAGFETSSSTMAFCLYELALQQDIQRRLREEIETVLKQTADGELTYEAVSQMSYLEKVLAETLRKHPILPHLMRLAKTDYPDPGTNLVIEKGTSIVIPVHNIHHDPEIYPQPERFDPERFEPAAIKARHQFAYLPFGDGPRNCIGERFGKMQAKVGLISLLRRFKFSVSEHTEIPLKFNKRNFSLSTQDGIILKVEQLLPINIACSANHSLSVHRGVEMSTILVLIGIIVTLLYYAARHRHNYWNRRGIPHDEPRFPKGNIADWQTKRQLGVIFRDYYLKYKNRNAPFAGFYFFFTKTVIVTDMELVKRVLIKDFSNFENRGIFHNELDDPLSATLFSIEGQKWRQLRHKLTPTFTSGKMKNMQPIVLKVAEEMAKIFKEKASTAQVLEVTDLVGRFTADVIGNCAFGLDCNSQRNPDADFVRMGKRAVTERRYRGILDFFIFGFPKLARRMHLKITVEEVEEFYLRIIRDTIKYRLSMEEKRNDFMDMLIEMYQKQKAGNTEEGLTFEELAAQAFIFFVAGFETSSTTMGFALYELALHQDIQNKLRAEINEVLSKYNNEYTYDNVKEMKYLEQVVMETLRKYPVLPHLTRKAISDYSPGDPKHYIEKNTSVVIPALGIHYDPDIYPEPDKFKPERFTEAEIAARPACSWLPFGDGPRNCIGSRFGMMQTSVGLAHLIRDFKFSVSPQTQIPMKWVTKNILLSAENGIYLKVERVSI</sequence>
<dbReference type="EC" id="1.14.-.-" evidence="15"/>
<evidence type="ECO:0000256" key="2">
    <source>
        <dbReference type="ARBA" id="ARBA00004174"/>
    </source>
</evidence>
<dbReference type="SUPFAM" id="SSF48264">
    <property type="entry name" value="Cytochrome P450"/>
    <property type="match status" value="2"/>
</dbReference>
<keyword evidence="16" id="KW-1185">Reference proteome</keyword>
<dbReference type="PROSITE" id="PS00086">
    <property type="entry name" value="CYTOCHROME_P450"/>
    <property type="match status" value="2"/>
</dbReference>
<keyword evidence="8" id="KW-0492">Microsome</keyword>
<evidence type="ECO:0000256" key="4">
    <source>
        <dbReference type="ARBA" id="ARBA00010617"/>
    </source>
</evidence>
<dbReference type="SMR" id="B4KP49"/>
<keyword evidence="12 14" id="KW-0472">Membrane</keyword>
<dbReference type="FunFam" id="1.10.630.10:FF:000042">
    <property type="entry name" value="Cytochrome P450"/>
    <property type="match status" value="2"/>
</dbReference>
<evidence type="ECO:0000256" key="10">
    <source>
        <dbReference type="ARBA" id="ARBA00023004"/>
    </source>
</evidence>
<dbReference type="HOGENOM" id="CLU_001570_5_2_1"/>
<evidence type="ECO:0000256" key="13">
    <source>
        <dbReference type="PIRSR" id="PIRSR602401-1"/>
    </source>
</evidence>
<dbReference type="PANTHER" id="PTHR24292">
    <property type="entry name" value="CYTOCHROME P450"/>
    <property type="match status" value="1"/>
</dbReference>
<dbReference type="GO" id="GO:0016705">
    <property type="term" value="F:oxidoreductase activity, acting on paired donors, with incorporation or reduction of molecular oxygen"/>
    <property type="evidence" value="ECO:0007669"/>
    <property type="project" value="InterPro"/>
</dbReference>
<name>B4KP49_DROMO</name>
<dbReference type="InterPro" id="IPR050476">
    <property type="entry name" value="Insect_CytP450_Detox"/>
</dbReference>
<evidence type="ECO:0000256" key="12">
    <source>
        <dbReference type="ARBA" id="ARBA00023136"/>
    </source>
</evidence>
<dbReference type="PANTHER" id="PTHR24292:SF100">
    <property type="entry name" value="CYTOCHROME P450 6A16, ISOFORM B-RELATED"/>
    <property type="match status" value="1"/>
</dbReference>
<dbReference type="InterPro" id="IPR001128">
    <property type="entry name" value="Cyt_P450"/>
</dbReference>
<dbReference type="InterPro" id="IPR017972">
    <property type="entry name" value="Cyt_P450_CS"/>
</dbReference>
<dbReference type="Proteomes" id="UP000009192">
    <property type="component" value="Unassembled WGS sequence"/>
</dbReference>
<keyword evidence="14" id="KW-0812">Transmembrane</keyword>
<evidence type="ECO:0000256" key="6">
    <source>
        <dbReference type="ARBA" id="ARBA00022723"/>
    </source>
</evidence>
<proteinExistence type="inferred from homology"/>
<reference evidence="15 16" key="1">
    <citation type="journal article" date="2007" name="Nature">
        <title>Evolution of genes and genomes on the Drosophila phylogeny.</title>
        <authorList>
            <consortium name="Drosophila 12 Genomes Consortium"/>
            <person name="Clark A.G."/>
            <person name="Eisen M.B."/>
            <person name="Smith D.R."/>
            <person name="Bergman C.M."/>
            <person name="Oliver B."/>
            <person name="Markow T.A."/>
            <person name="Kaufman T.C."/>
            <person name="Kellis M."/>
            <person name="Gelbart W."/>
            <person name="Iyer V.N."/>
            <person name="Pollard D.A."/>
            <person name="Sackton T.B."/>
            <person name="Larracuente A.M."/>
            <person name="Singh N.D."/>
            <person name="Abad J.P."/>
            <person name="Abt D.N."/>
            <person name="Adryan B."/>
            <person name="Aguade M."/>
            <person name="Akashi H."/>
            <person name="Anderson W.W."/>
            <person name="Aquadro C.F."/>
            <person name="Ardell D.H."/>
            <person name="Arguello R."/>
            <person name="Artieri C.G."/>
            <person name="Barbash D.A."/>
            <person name="Barker D."/>
            <person name="Barsanti P."/>
            <person name="Batterham P."/>
            <person name="Batzoglou S."/>
            <person name="Begun D."/>
            <person name="Bhutkar A."/>
            <person name="Blanco E."/>
            <person name="Bosak S.A."/>
            <person name="Bradley R.K."/>
            <person name="Brand A.D."/>
            <person name="Brent M.R."/>
            <person name="Brooks A.N."/>
            <person name="Brown R.H."/>
            <person name="Butlin R.K."/>
            <person name="Caggese C."/>
            <person name="Calvi B.R."/>
            <person name="Bernardo de Carvalho A."/>
            <person name="Caspi A."/>
            <person name="Castrezana S."/>
            <person name="Celniker S.E."/>
            <person name="Chang J.L."/>
            <person name="Chapple C."/>
            <person name="Chatterji S."/>
            <person name="Chinwalla A."/>
            <person name="Civetta A."/>
            <person name="Clifton S.W."/>
            <person name="Comeron J.M."/>
            <person name="Costello J.C."/>
            <person name="Coyne J.A."/>
            <person name="Daub J."/>
            <person name="David R.G."/>
            <person name="Delcher A.L."/>
            <person name="Delehaunty K."/>
            <person name="Do C.B."/>
            <person name="Ebling H."/>
            <person name="Edwards K."/>
            <person name="Eickbush T."/>
            <person name="Evans J.D."/>
            <person name="Filipski A."/>
            <person name="Findeiss S."/>
            <person name="Freyhult E."/>
            <person name="Fulton L."/>
            <person name="Fulton R."/>
            <person name="Garcia A.C."/>
            <person name="Gardiner A."/>
            <person name="Garfield D.A."/>
            <person name="Garvin B.E."/>
            <person name="Gibson G."/>
            <person name="Gilbert D."/>
            <person name="Gnerre S."/>
            <person name="Godfrey J."/>
            <person name="Good R."/>
            <person name="Gotea V."/>
            <person name="Gravely B."/>
            <person name="Greenberg A.J."/>
            <person name="Griffiths-Jones S."/>
            <person name="Gross S."/>
            <person name="Guigo R."/>
            <person name="Gustafson E.A."/>
            <person name="Haerty W."/>
            <person name="Hahn M.W."/>
            <person name="Halligan D.L."/>
            <person name="Halpern A.L."/>
            <person name="Halter G.M."/>
            <person name="Han M.V."/>
            <person name="Heger A."/>
            <person name="Hillier L."/>
            <person name="Hinrichs A.S."/>
            <person name="Holmes I."/>
            <person name="Hoskins R.A."/>
            <person name="Hubisz M.J."/>
            <person name="Hultmark D."/>
            <person name="Huntley M.A."/>
            <person name="Jaffe D.B."/>
            <person name="Jagadeeshan S."/>
            <person name="Jeck W.R."/>
            <person name="Johnson J."/>
            <person name="Jones C.D."/>
            <person name="Jordan W.C."/>
            <person name="Karpen G.H."/>
            <person name="Kataoka E."/>
            <person name="Keightley P.D."/>
            <person name="Kheradpour P."/>
            <person name="Kirkness E.F."/>
            <person name="Koerich L.B."/>
            <person name="Kristiansen K."/>
            <person name="Kudrna D."/>
            <person name="Kulathinal R.J."/>
            <person name="Kumar S."/>
            <person name="Kwok R."/>
            <person name="Lander E."/>
            <person name="Langley C.H."/>
            <person name="Lapoint R."/>
            <person name="Lazzaro B.P."/>
            <person name="Lee S.J."/>
            <person name="Levesque L."/>
            <person name="Li R."/>
            <person name="Lin C.F."/>
            <person name="Lin M.F."/>
            <person name="Lindblad-Toh K."/>
            <person name="Llopart A."/>
            <person name="Long M."/>
            <person name="Low L."/>
            <person name="Lozovsky E."/>
            <person name="Lu J."/>
            <person name="Luo M."/>
            <person name="Machado C.A."/>
            <person name="Makalowski W."/>
            <person name="Marzo M."/>
            <person name="Matsuda M."/>
            <person name="Matzkin L."/>
            <person name="McAllister B."/>
            <person name="McBride C.S."/>
            <person name="McKernan B."/>
            <person name="McKernan K."/>
            <person name="Mendez-Lago M."/>
            <person name="Minx P."/>
            <person name="Mollenhauer M.U."/>
            <person name="Montooth K."/>
            <person name="Mount S.M."/>
            <person name="Mu X."/>
            <person name="Myers E."/>
            <person name="Negre B."/>
            <person name="Newfeld S."/>
            <person name="Nielsen R."/>
            <person name="Noor M.A."/>
            <person name="O'Grady P."/>
            <person name="Pachter L."/>
            <person name="Papaceit M."/>
            <person name="Parisi M.J."/>
            <person name="Parisi M."/>
            <person name="Parts L."/>
            <person name="Pedersen J.S."/>
            <person name="Pesole G."/>
            <person name="Phillippy A.M."/>
            <person name="Ponting C.P."/>
            <person name="Pop M."/>
            <person name="Porcelli D."/>
            <person name="Powell J.R."/>
            <person name="Prohaska S."/>
            <person name="Pruitt K."/>
            <person name="Puig M."/>
            <person name="Quesneville H."/>
            <person name="Ram K.R."/>
            <person name="Rand D."/>
            <person name="Rasmussen M.D."/>
            <person name="Reed L.K."/>
            <person name="Reenan R."/>
            <person name="Reily A."/>
            <person name="Remington K.A."/>
            <person name="Rieger T.T."/>
            <person name="Ritchie M.G."/>
            <person name="Robin C."/>
            <person name="Rogers Y.H."/>
            <person name="Rohde C."/>
            <person name="Rozas J."/>
            <person name="Rubenfield M.J."/>
            <person name="Ruiz A."/>
            <person name="Russo S."/>
            <person name="Salzberg S.L."/>
            <person name="Sanchez-Gracia A."/>
            <person name="Saranga D.J."/>
            <person name="Sato H."/>
            <person name="Schaeffer S.W."/>
            <person name="Schatz M.C."/>
            <person name="Schlenke T."/>
            <person name="Schwartz R."/>
            <person name="Segarra C."/>
            <person name="Singh R.S."/>
            <person name="Sirot L."/>
            <person name="Sirota M."/>
            <person name="Sisneros N.B."/>
            <person name="Smith C.D."/>
            <person name="Smith T.F."/>
            <person name="Spieth J."/>
            <person name="Stage D.E."/>
            <person name="Stark A."/>
            <person name="Stephan W."/>
            <person name="Strausberg R.L."/>
            <person name="Strempel S."/>
            <person name="Sturgill D."/>
            <person name="Sutton G."/>
            <person name="Sutton G.G."/>
            <person name="Tao W."/>
            <person name="Teichmann S."/>
            <person name="Tobari Y.N."/>
            <person name="Tomimura Y."/>
            <person name="Tsolas J.M."/>
            <person name="Valente V.L."/>
            <person name="Venter E."/>
            <person name="Venter J.C."/>
            <person name="Vicario S."/>
            <person name="Vieira F.G."/>
            <person name="Vilella A.J."/>
            <person name="Villasante A."/>
            <person name="Walenz B."/>
            <person name="Wang J."/>
            <person name="Wasserman M."/>
            <person name="Watts T."/>
            <person name="Wilson D."/>
            <person name="Wilson R.K."/>
            <person name="Wing R.A."/>
            <person name="Wolfner M.F."/>
            <person name="Wong A."/>
            <person name="Wong G.K."/>
            <person name="Wu C.I."/>
            <person name="Wu G."/>
            <person name="Yamamoto D."/>
            <person name="Yang H.P."/>
            <person name="Yang S.P."/>
            <person name="Yorke J.A."/>
            <person name="Yoshida K."/>
            <person name="Zdobnov E."/>
            <person name="Zhang P."/>
            <person name="Zhang Y."/>
            <person name="Zimin A.V."/>
            <person name="Baldwin J."/>
            <person name="Abdouelleil A."/>
            <person name="Abdulkadir J."/>
            <person name="Abebe A."/>
            <person name="Abera B."/>
            <person name="Abreu J."/>
            <person name="Acer S.C."/>
            <person name="Aftuck L."/>
            <person name="Alexander A."/>
            <person name="An P."/>
            <person name="Anderson E."/>
            <person name="Anderson S."/>
            <person name="Arachi H."/>
            <person name="Azer M."/>
            <person name="Bachantsang P."/>
            <person name="Barry A."/>
            <person name="Bayul T."/>
            <person name="Berlin A."/>
            <person name="Bessette D."/>
            <person name="Bloom T."/>
            <person name="Blye J."/>
            <person name="Boguslavskiy L."/>
            <person name="Bonnet C."/>
            <person name="Boukhgalter B."/>
            <person name="Bourzgui I."/>
            <person name="Brown A."/>
            <person name="Cahill P."/>
            <person name="Channer S."/>
            <person name="Cheshatsang Y."/>
            <person name="Chuda L."/>
            <person name="Citroen M."/>
            <person name="Collymore A."/>
            <person name="Cooke P."/>
            <person name="Costello M."/>
            <person name="D'Aco K."/>
            <person name="Daza R."/>
            <person name="De Haan G."/>
            <person name="DeGray S."/>
            <person name="DeMaso C."/>
            <person name="Dhargay N."/>
            <person name="Dooley K."/>
            <person name="Dooley E."/>
            <person name="Doricent M."/>
            <person name="Dorje P."/>
            <person name="Dorjee K."/>
            <person name="Dupes A."/>
            <person name="Elong R."/>
            <person name="Falk J."/>
            <person name="Farina A."/>
            <person name="Faro S."/>
            <person name="Ferguson D."/>
            <person name="Fisher S."/>
            <person name="Foley C.D."/>
            <person name="Franke A."/>
            <person name="Friedrich D."/>
            <person name="Gadbois L."/>
            <person name="Gearin G."/>
            <person name="Gearin C.R."/>
            <person name="Giannoukos G."/>
            <person name="Goode T."/>
            <person name="Graham J."/>
            <person name="Grandbois E."/>
            <person name="Grewal S."/>
            <person name="Gyaltsen K."/>
            <person name="Hafez N."/>
            <person name="Hagos B."/>
            <person name="Hall J."/>
            <person name="Henson C."/>
            <person name="Hollinger A."/>
            <person name="Honan T."/>
            <person name="Huard M.D."/>
            <person name="Hughes L."/>
            <person name="Hurhula B."/>
            <person name="Husby M.E."/>
            <person name="Kamat A."/>
            <person name="Kanga B."/>
            <person name="Kashin S."/>
            <person name="Khazanovich D."/>
            <person name="Kisner P."/>
            <person name="Lance K."/>
            <person name="Lara M."/>
            <person name="Lee W."/>
            <person name="Lennon N."/>
            <person name="Letendre F."/>
            <person name="LeVine R."/>
            <person name="Lipovsky A."/>
            <person name="Liu X."/>
            <person name="Liu J."/>
            <person name="Liu S."/>
            <person name="Lokyitsang T."/>
            <person name="Lokyitsang Y."/>
            <person name="Lubonja R."/>
            <person name="Lui A."/>
            <person name="MacDonald P."/>
            <person name="Magnisalis V."/>
            <person name="Maru K."/>
            <person name="Matthews C."/>
            <person name="McCusker W."/>
            <person name="McDonough S."/>
            <person name="Mehta T."/>
            <person name="Meldrim J."/>
            <person name="Meneus L."/>
            <person name="Mihai O."/>
            <person name="Mihalev A."/>
            <person name="Mihova T."/>
            <person name="Mittelman R."/>
            <person name="Mlenga V."/>
            <person name="Montmayeur A."/>
            <person name="Mulrain L."/>
            <person name="Navidi A."/>
            <person name="Naylor J."/>
            <person name="Negash T."/>
            <person name="Nguyen T."/>
            <person name="Nguyen N."/>
            <person name="Nicol R."/>
            <person name="Norbu C."/>
            <person name="Norbu N."/>
            <person name="Novod N."/>
            <person name="O'Neill B."/>
            <person name="Osman S."/>
            <person name="Markiewicz E."/>
            <person name="Oyono O.L."/>
            <person name="Patti C."/>
            <person name="Phunkhang P."/>
            <person name="Pierre F."/>
            <person name="Priest M."/>
            <person name="Raghuraman S."/>
            <person name="Rege F."/>
            <person name="Reyes R."/>
            <person name="Rise C."/>
            <person name="Rogov P."/>
            <person name="Ross K."/>
            <person name="Ryan E."/>
            <person name="Settipalli S."/>
            <person name="Shea T."/>
            <person name="Sherpa N."/>
            <person name="Shi L."/>
            <person name="Shih D."/>
            <person name="Sparrow T."/>
            <person name="Spaulding J."/>
            <person name="Stalker J."/>
            <person name="Stange-Thomann N."/>
            <person name="Stavropoulos S."/>
            <person name="Stone C."/>
            <person name="Strader C."/>
            <person name="Tesfaye S."/>
            <person name="Thomson T."/>
            <person name="Thoulutsang Y."/>
            <person name="Thoulutsang D."/>
            <person name="Topham K."/>
            <person name="Topping I."/>
            <person name="Tsamla T."/>
            <person name="Vassiliev H."/>
            <person name="Vo A."/>
            <person name="Wangchuk T."/>
            <person name="Wangdi T."/>
            <person name="Weiand M."/>
            <person name="Wilkinson J."/>
            <person name="Wilson A."/>
            <person name="Yadav S."/>
            <person name="Young G."/>
            <person name="Yu Q."/>
            <person name="Zembek L."/>
            <person name="Zhong D."/>
            <person name="Zimmer A."/>
            <person name="Zwirko Z."/>
            <person name="Jaffe D.B."/>
            <person name="Alvarez P."/>
            <person name="Brockman W."/>
            <person name="Butler J."/>
            <person name="Chin C."/>
            <person name="Gnerre S."/>
            <person name="Grabherr M."/>
            <person name="Kleber M."/>
            <person name="Mauceli E."/>
            <person name="MacCallum I."/>
        </authorList>
    </citation>
    <scope>NUCLEOTIDE SEQUENCE [LARGE SCALE GENOMIC DNA]</scope>
    <source>
        <strain evidence="16">Tucson 15081-1352.22</strain>
    </source>
</reference>
<dbReference type="AlphaFoldDB" id="B4KP49"/>
<dbReference type="KEGG" id="dmo:Dmoj_GI18700"/>
<dbReference type="Pfam" id="PF00067">
    <property type="entry name" value="p450"/>
    <property type="match status" value="2"/>
</dbReference>
<dbReference type="eggNOG" id="KOG0158">
    <property type="taxonomic scope" value="Eukaryota"/>
</dbReference>
<dbReference type="InterPro" id="IPR002401">
    <property type="entry name" value="Cyt_P450_E_grp-I"/>
</dbReference>
<evidence type="ECO:0000256" key="11">
    <source>
        <dbReference type="ARBA" id="ARBA00023033"/>
    </source>
</evidence>
<dbReference type="Gene3D" id="1.10.630.10">
    <property type="entry name" value="Cytochrome P450"/>
    <property type="match status" value="2"/>
</dbReference>
<dbReference type="InterPro" id="IPR036396">
    <property type="entry name" value="Cyt_P450_sf"/>
</dbReference>
<feature type="transmembrane region" description="Helical" evidence="14">
    <location>
        <begin position="531"/>
        <end position="549"/>
    </location>
</feature>
<dbReference type="CDD" id="cd11056">
    <property type="entry name" value="CYP6-like"/>
    <property type="match status" value="2"/>
</dbReference>
<protein>
    <submittedName>
        <fullName evidence="15">Uncharacterized protein</fullName>
        <ecNumber evidence="15">1.14.-.-</ecNumber>
    </submittedName>
</protein>
<evidence type="ECO:0000256" key="3">
    <source>
        <dbReference type="ARBA" id="ARBA00004406"/>
    </source>
</evidence>
<keyword evidence="5 13" id="KW-0349">Heme</keyword>
<comment type="similarity">
    <text evidence="4">Belongs to the cytochrome P450 family.</text>
</comment>
<keyword evidence="7" id="KW-0256">Endoplasmic reticulum</keyword>
<comment type="subcellular location">
    <subcellularLocation>
        <location evidence="3">Endoplasmic reticulum membrane</location>
        <topology evidence="3">Peripheral membrane protein</topology>
    </subcellularLocation>
    <subcellularLocation>
        <location evidence="2">Microsome membrane</location>
        <topology evidence="2">Peripheral membrane protein</topology>
    </subcellularLocation>
</comment>
<organism evidence="15 16">
    <name type="scientific">Drosophila mojavensis</name>
    <name type="common">Fruit fly</name>
    <dbReference type="NCBI Taxonomy" id="7230"/>
    <lineage>
        <taxon>Eukaryota</taxon>
        <taxon>Metazoa</taxon>
        <taxon>Ecdysozoa</taxon>
        <taxon>Arthropoda</taxon>
        <taxon>Hexapoda</taxon>
        <taxon>Insecta</taxon>
        <taxon>Pterygota</taxon>
        <taxon>Neoptera</taxon>
        <taxon>Endopterygota</taxon>
        <taxon>Diptera</taxon>
        <taxon>Brachycera</taxon>
        <taxon>Muscomorpha</taxon>
        <taxon>Ephydroidea</taxon>
        <taxon>Drosophilidae</taxon>
        <taxon>Drosophila</taxon>
    </lineage>
</organism>
<dbReference type="GO" id="GO:0005506">
    <property type="term" value="F:iron ion binding"/>
    <property type="evidence" value="ECO:0007669"/>
    <property type="project" value="InterPro"/>
</dbReference>
<evidence type="ECO:0000256" key="1">
    <source>
        <dbReference type="ARBA" id="ARBA00001971"/>
    </source>
</evidence>
<feature type="binding site" description="axial binding residue" evidence="13">
    <location>
        <position position="973"/>
    </location>
    <ligand>
        <name>heme</name>
        <dbReference type="ChEBI" id="CHEBI:30413"/>
    </ligand>
    <ligandPart>
        <name>Fe</name>
        <dbReference type="ChEBI" id="CHEBI:18248"/>
    </ligandPart>
</feature>
<dbReference type="OrthoDB" id="2789670at2759"/>
<evidence type="ECO:0000313" key="15">
    <source>
        <dbReference type="EMBL" id="EDW10115.2"/>
    </source>
</evidence>
<dbReference type="InParanoid" id="B4KP49"/>
<evidence type="ECO:0000256" key="8">
    <source>
        <dbReference type="ARBA" id="ARBA00022848"/>
    </source>
</evidence>
<comment type="cofactor">
    <cofactor evidence="1 13">
        <name>heme</name>
        <dbReference type="ChEBI" id="CHEBI:30413"/>
    </cofactor>
</comment>
<dbReference type="EMBL" id="CH933808">
    <property type="protein sequence ID" value="EDW10115.2"/>
    <property type="molecule type" value="Genomic_DNA"/>
</dbReference>
<keyword evidence="10 13" id="KW-0408">Iron</keyword>
<gene>
    <name evidence="15" type="primary">Dmoj\GI18700</name>
    <name evidence="15" type="ORF">Dmoj_GI18700</name>
</gene>
<dbReference type="PRINTS" id="PR00463">
    <property type="entry name" value="EP450I"/>
</dbReference>
<dbReference type="GO" id="GO:0020037">
    <property type="term" value="F:heme binding"/>
    <property type="evidence" value="ECO:0007669"/>
    <property type="project" value="InterPro"/>
</dbReference>
<keyword evidence="11" id="KW-0503">Monooxygenase</keyword>
<dbReference type="GO" id="GO:0005789">
    <property type="term" value="C:endoplasmic reticulum membrane"/>
    <property type="evidence" value="ECO:0007669"/>
    <property type="project" value="UniProtKB-SubCell"/>
</dbReference>
<accession>B4KP49</accession>
<keyword evidence="14" id="KW-1133">Transmembrane helix</keyword>